<comment type="caution">
    <text evidence="1">The sequence shown here is derived from an EMBL/GenBank/DDBJ whole genome shotgun (WGS) entry which is preliminary data.</text>
</comment>
<dbReference type="PANTHER" id="PTHR35340:SF5">
    <property type="entry name" value="ASST-DOMAIN-CONTAINING PROTEIN"/>
    <property type="match status" value="1"/>
</dbReference>
<dbReference type="InterPro" id="IPR053143">
    <property type="entry name" value="Arylsulfate_ST"/>
</dbReference>
<organism evidence="1 2">
    <name type="scientific">Klebsiella michiganensis</name>
    <dbReference type="NCBI Taxonomy" id="1134687"/>
    <lineage>
        <taxon>Bacteria</taxon>
        <taxon>Pseudomonadati</taxon>
        <taxon>Pseudomonadota</taxon>
        <taxon>Gammaproteobacteria</taxon>
        <taxon>Enterobacterales</taxon>
        <taxon>Enterobacteriaceae</taxon>
        <taxon>Klebsiella/Raoultella group</taxon>
        <taxon>Klebsiella</taxon>
    </lineage>
</organism>
<gene>
    <name evidence="1" type="ORF">NCTC11685_02704</name>
</gene>
<name>A0A7H4N6M0_9ENTR</name>
<dbReference type="AlphaFoldDB" id="A0A7H4N6M0"/>
<evidence type="ECO:0000313" key="2">
    <source>
        <dbReference type="Proteomes" id="UP000254863"/>
    </source>
</evidence>
<dbReference type="Proteomes" id="UP000254863">
    <property type="component" value="Unassembled WGS sequence"/>
</dbReference>
<dbReference type="Pfam" id="PF05935">
    <property type="entry name" value="Arylsulfotrans"/>
    <property type="match status" value="1"/>
</dbReference>
<dbReference type="EMBL" id="UGMS01000001">
    <property type="protein sequence ID" value="STV79472.1"/>
    <property type="molecule type" value="Genomic_DNA"/>
</dbReference>
<evidence type="ECO:0000313" key="1">
    <source>
        <dbReference type="EMBL" id="STV79472.1"/>
    </source>
</evidence>
<dbReference type="GO" id="GO:0004062">
    <property type="term" value="F:aryl sulfotransferase activity"/>
    <property type="evidence" value="ECO:0007669"/>
    <property type="project" value="InterPro"/>
</dbReference>
<protein>
    <submittedName>
        <fullName evidence="1">PQQ enzyme repeat protein</fullName>
    </submittedName>
</protein>
<reference evidence="1 2" key="1">
    <citation type="submission" date="2018-06" db="EMBL/GenBank/DDBJ databases">
        <authorList>
            <consortium name="Pathogen Informatics"/>
            <person name="Doyle S."/>
        </authorList>
    </citation>
    <scope>NUCLEOTIDE SEQUENCE [LARGE SCALE GENOMIC DNA]</scope>
    <source>
        <strain evidence="1 2">NCTC11685</strain>
    </source>
</reference>
<dbReference type="PANTHER" id="PTHR35340">
    <property type="entry name" value="PQQ ENZYME REPEAT PROTEIN-RELATED"/>
    <property type="match status" value="1"/>
</dbReference>
<accession>A0A7H4N6M0</accession>
<dbReference type="InterPro" id="IPR010262">
    <property type="entry name" value="Arylsulfotransferase_bact"/>
</dbReference>
<sequence length="345" mass="38387">MGHPSVYPTGATLYDPQRAWSGYTLFQATEHGAVLVDMNGRVVREWPELHGFPNKILPGGAILGHSGERDPRYGMQDMLDLIQVDWEGNVTWKFDRYEQVSDPGNATRWMARAHHDYQRAGNPVGYYAPGLEPQVDGGNTLILAHTNLVNEAISDKLLLDDTIIEVDWQGNVVWEWRCSDHFHELGFDDAARTALYNNPNMRASGGGMGDWMHINSMSALGPNKWYDAGDTRFHPDNIIWDARESNIIAIIDKQSGKIVWQLGPDYSKPELKHIGWIIGQHHAHMIPQGLPGAGNILIFDNGGWAGYGAAESGVGGRGEKRLARLFTDPGDQPADPRYRMALLAL</sequence>
<proteinExistence type="predicted"/>